<accession>A0ABU0K8U5</accession>
<reference evidence="2 3" key="1">
    <citation type="submission" date="2023-07" db="EMBL/GenBank/DDBJ databases">
        <title>Genomic Encyclopedia of Type Strains, Phase IV (KMG-IV): sequencing the most valuable type-strain genomes for metagenomic binning, comparative biology and taxonomic classification.</title>
        <authorList>
            <person name="Goeker M."/>
        </authorList>
    </citation>
    <scope>NUCLEOTIDE SEQUENCE [LARGE SCALE GENOMIC DNA]</scope>
    <source>
        <strain evidence="2 3">DSM 40573</strain>
    </source>
</reference>
<dbReference type="Proteomes" id="UP001236795">
    <property type="component" value="Unassembled WGS sequence"/>
</dbReference>
<protein>
    <submittedName>
        <fullName evidence="2">Uncharacterized protein</fullName>
    </submittedName>
</protein>
<feature type="region of interest" description="Disordered" evidence="1">
    <location>
        <begin position="1"/>
        <end position="25"/>
    </location>
</feature>
<evidence type="ECO:0000313" key="2">
    <source>
        <dbReference type="EMBL" id="MDQ0485781.1"/>
    </source>
</evidence>
<gene>
    <name evidence="2" type="ORF">QO019_000612</name>
</gene>
<sequence length="79" mass="8932">MRLTEAASTTVESTVVPSTSSSRMISKRKGFSLRLVILLKENYWVKAHRPDGLVCRTLSNELRGANIPYAKENFRSAKY</sequence>
<proteinExistence type="predicted"/>
<organism evidence="2 3">
    <name type="scientific">Streptomyces thermodiastaticus</name>
    <dbReference type="NCBI Taxonomy" id="44061"/>
    <lineage>
        <taxon>Bacteria</taxon>
        <taxon>Bacillati</taxon>
        <taxon>Actinomycetota</taxon>
        <taxon>Actinomycetes</taxon>
        <taxon>Kitasatosporales</taxon>
        <taxon>Streptomycetaceae</taxon>
        <taxon>Streptomyces</taxon>
    </lineage>
</organism>
<comment type="caution">
    <text evidence="2">The sequence shown here is derived from an EMBL/GenBank/DDBJ whole genome shotgun (WGS) entry which is preliminary data.</text>
</comment>
<name>A0ABU0K8U5_9ACTN</name>
<dbReference type="EMBL" id="JAUSWC010000002">
    <property type="protein sequence ID" value="MDQ0485781.1"/>
    <property type="molecule type" value="Genomic_DNA"/>
</dbReference>
<feature type="compositionally biased region" description="Low complexity" evidence="1">
    <location>
        <begin position="1"/>
        <end position="22"/>
    </location>
</feature>
<keyword evidence="3" id="KW-1185">Reference proteome</keyword>
<evidence type="ECO:0000256" key="1">
    <source>
        <dbReference type="SAM" id="MobiDB-lite"/>
    </source>
</evidence>
<evidence type="ECO:0000313" key="3">
    <source>
        <dbReference type="Proteomes" id="UP001236795"/>
    </source>
</evidence>